<proteinExistence type="predicted"/>
<feature type="transmembrane region" description="Helical" evidence="1">
    <location>
        <begin position="263"/>
        <end position="282"/>
    </location>
</feature>
<evidence type="ECO:0000256" key="2">
    <source>
        <dbReference type="SAM" id="SignalP"/>
    </source>
</evidence>
<feature type="signal peptide" evidence="2">
    <location>
        <begin position="1"/>
        <end position="17"/>
    </location>
</feature>
<reference evidence="3" key="1">
    <citation type="submission" date="2017-07" db="EMBL/GenBank/DDBJ databases">
        <title>Taro Niue Genome Assembly and Annotation.</title>
        <authorList>
            <person name="Atibalentja N."/>
            <person name="Keating K."/>
            <person name="Fields C.J."/>
        </authorList>
    </citation>
    <scope>NUCLEOTIDE SEQUENCE</scope>
    <source>
        <strain evidence="3">Niue_2</strain>
        <tissue evidence="3">Leaf</tissue>
    </source>
</reference>
<dbReference type="EMBL" id="NMUH01013923">
    <property type="protein sequence ID" value="MQM22779.1"/>
    <property type="molecule type" value="Genomic_DNA"/>
</dbReference>
<dbReference type="Proteomes" id="UP000652761">
    <property type="component" value="Unassembled WGS sequence"/>
</dbReference>
<keyword evidence="1" id="KW-1133">Transmembrane helix</keyword>
<keyword evidence="1" id="KW-0812">Transmembrane</keyword>
<comment type="caution">
    <text evidence="3">The sequence shown here is derived from an EMBL/GenBank/DDBJ whole genome shotgun (WGS) entry which is preliminary data.</text>
</comment>
<feature type="transmembrane region" description="Helical" evidence="1">
    <location>
        <begin position="337"/>
        <end position="364"/>
    </location>
</feature>
<evidence type="ECO:0000256" key="1">
    <source>
        <dbReference type="SAM" id="Phobius"/>
    </source>
</evidence>
<keyword evidence="2" id="KW-0732">Signal</keyword>
<feature type="transmembrane region" description="Helical" evidence="1">
    <location>
        <begin position="418"/>
        <end position="438"/>
    </location>
</feature>
<dbReference type="AlphaFoldDB" id="A0A843XSE3"/>
<feature type="transmembrane region" description="Helical" evidence="1">
    <location>
        <begin position="231"/>
        <end position="251"/>
    </location>
</feature>
<sequence>MLLVVFGAFKCVCVAKAERACLWCGLHRRRVVVCGIGGRCLCLVGCPFVIGVCAVVVMCVVSCLCAIVRCSLLGRHSLVRCTRSLSLLVLAEVRFPQNCVVLDYFTLVSVVAVLPQNLRCAVGLAGAFWFFPGSPFVASGGGSSQECSVFILGHRCVAPVIRSVPFGWAVFWRDSPRTALGAFAGGVVRLAMRLAAALVSSPCCSFPSFSATLVGQCVPVARMVCFISRTLCALPDGGLVSAVGVFLAVLLMEASVLHCGCAALLPSGGVIFPSIVFGLSWLLPSYRRFLVAPVALLCTGFLAWLARASVSPVCARLCLGLESLWLLLPMRQSRCSVFCVLLGADVVVTLLAGAGMACCALLGLQFLACGFLRVFGEESFLLARVVSTAGAPAFVRRFTSLLGVGGIELSAFGTRASLSLVVVPLLLWGGFFALSSCAEAGRGAQRQKDRGDLGLAVRWCTVEWARAKLGLLCDGGARCVKAGAGACDGDAQQLDGHADLRRVAGGGDRATQQSWMAGHVRLAVRSGGGKKAWRDE</sequence>
<accession>A0A843XSE3</accession>
<name>A0A843XSE3_COLES</name>
<organism evidence="3 4">
    <name type="scientific">Colocasia esculenta</name>
    <name type="common">Wild taro</name>
    <name type="synonym">Arum esculentum</name>
    <dbReference type="NCBI Taxonomy" id="4460"/>
    <lineage>
        <taxon>Eukaryota</taxon>
        <taxon>Viridiplantae</taxon>
        <taxon>Streptophyta</taxon>
        <taxon>Embryophyta</taxon>
        <taxon>Tracheophyta</taxon>
        <taxon>Spermatophyta</taxon>
        <taxon>Magnoliopsida</taxon>
        <taxon>Liliopsida</taxon>
        <taxon>Araceae</taxon>
        <taxon>Aroideae</taxon>
        <taxon>Colocasieae</taxon>
        <taxon>Colocasia</taxon>
    </lineage>
</organism>
<gene>
    <name evidence="3" type="ORF">Taro_055837</name>
</gene>
<keyword evidence="4" id="KW-1185">Reference proteome</keyword>
<feature type="transmembrane region" description="Helical" evidence="1">
    <location>
        <begin position="289"/>
        <end position="307"/>
    </location>
</feature>
<feature type="chain" id="PRO_5032791666" evidence="2">
    <location>
        <begin position="18"/>
        <end position="536"/>
    </location>
</feature>
<evidence type="ECO:0000313" key="3">
    <source>
        <dbReference type="EMBL" id="MQM22779.1"/>
    </source>
</evidence>
<protein>
    <submittedName>
        <fullName evidence="3">Uncharacterized protein</fullName>
    </submittedName>
</protein>
<evidence type="ECO:0000313" key="4">
    <source>
        <dbReference type="Proteomes" id="UP000652761"/>
    </source>
</evidence>
<feature type="transmembrane region" description="Helical" evidence="1">
    <location>
        <begin position="48"/>
        <end position="68"/>
    </location>
</feature>
<keyword evidence="1" id="KW-0472">Membrane</keyword>